<organism evidence="7">
    <name type="scientific">Dissoconium aciculare CBS 342.82</name>
    <dbReference type="NCBI Taxonomy" id="1314786"/>
    <lineage>
        <taxon>Eukaryota</taxon>
        <taxon>Fungi</taxon>
        <taxon>Dikarya</taxon>
        <taxon>Ascomycota</taxon>
        <taxon>Pezizomycotina</taxon>
        <taxon>Dothideomycetes</taxon>
        <taxon>Dothideomycetidae</taxon>
        <taxon>Mycosphaerellales</taxon>
        <taxon>Dissoconiaceae</taxon>
        <taxon>Dissoconium</taxon>
    </lineage>
</organism>
<dbReference type="Pfam" id="PF00830">
    <property type="entry name" value="Ribosomal_L28"/>
    <property type="match status" value="1"/>
</dbReference>
<dbReference type="Proteomes" id="UP000504637">
    <property type="component" value="Unplaced"/>
</dbReference>
<dbReference type="SUPFAM" id="SSF143800">
    <property type="entry name" value="L28p-like"/>
    <property type="match status" value="1"/>
</dbReference>
<evidence type="ECO:0000256" key="1">
    <source>
        <dbReference type="ARBA" id="ARBA00008760"/>
    </source>
</evidence>
<keyword evidence="2" id="KW-0689">Ribosomal protein</keyword>
<dbReference type="InterPro" id="IPR037147">
    <property type="entry name" value="Ribosomal_bL28_sf"/>
</dbReference>
<proteinExistence type="inferred from homology"/>
<dbReference type="FunFam" id="2.30.170.40:FF:000003">
    <property type="entry name" value="54S ribosomal protein L24"/>
    <property type="match status" value="1"/>
</dbReference>
<dbReference type="GO" id="GO:0003735">
    <property type="term" value="F:structural constituent of ribosome"/>
    <property type="evidence" value="ECO:0007669"/>
    <property type="project" value="InterPro"/>
</dbReference>
<dbReference type="OrthoDB" id="361870at2759"/>
<keyword evidence="3" id="KW-0687">Ribonucleoprotein</keyword>
<reference evidence="7" key="3">
    <citation type="submission" date="2025-08" db="UniProtKB">
        <authorList>
            <consortium name="RefSeq"/>
        </authorList>
    </citation>
    <scope>IDENTIFICATION</scope>
    <source>
        <strain evidence="7">CBS 342.82</strain>
    </source>
</reference>
<gene>
    <name evidence="7" type="ORF">K489DRAFT_290080</name>
</gene>
<sequence length="165" mass="19072">MATLFRRQALVCECRRTFSTSASRSVNLQWQQNDSEALAEVIPPYPYGPTLLYKQSRTGLYGGKKITYGNNVGTKIEVKTRRSWKPNIFTRRLFSKALDRTVQVRVSSRVLRTIDKLGGVDNYLLGEKEQRIKELGESGWWLRWAIMQTPAIKKRFAADRQRMGL</sequence>
<evidence type="ECO:0000256" key="4">
    <source>
        <dbReference type="ARBA" id="ARBA00035269"/>
    </source>
</evidence>
<dbReference type="GO" id="GO:0005762">
    <property type="term" value="C:mitochondrial large ribosomal subunit"/>
    <property type="evidence" value="ECO:0007669"/>
    <property type="project" value="TreeGrafter"/>
</dbReference>
<accession>A0A6J3MEB3</accession>
<dbReference type="PANTHER" id="PTHR13528:SF2">
    <property type="entry name" value="LARGE RIBOSOMAL SUBUNIT PROTEIN BL28M"/>
    <property type="match status" value="1"/>
</dbReference>
<evidence type="ECO:0000313" key="6">
    <source>
        <dbReference type="Proteomes" id="UP000504637"/>
    </source>
</evidence>
<evidence type="ECO:0000313" key="7">
    <source>
        <dbReference type="RefSeq" id="XP_033463381.1"/>
    </source>
</evidence>
<comment type="similarity">
    <text evidence="1">Belongs to the bacterial ribosomal protein bL28 family.</text>
</comment>
<reference evidence="7" key="2">
    <citation type="submission" date="2020-04" db="EMBL/GenBank/DDBJ databases">
        <authorList>
            <consortium name="NCBI Genome Project"/>
        </authorList>
    </citation>
    <scope>NUCLEOTIDE SEQUENCE</scope>
    <source>
        <strain evidence="7">CBS 342.82</strain>
    </source>
</reference>
<dbReference type="PANTHER" id="PTHR13528">
    <property type="entry name" value="39S RIBOSOMAL PROTEIN L28, MITOCHONDRIAL"/>
    <property type="match status" value="1"/>
</dbReference>
<dbReference type="HAMAP" id="MF_00373">
    <property type="entry name" value="Ribosomal_bL28"/>
    <property type="match status" value="1"/>
</dbReference>
<name>A0A6J3MEB3_9PEZI</name>
<protein>
    <recommendedName>
        <fullName evidence="4">Large ribosomal subunit protein bL28m</fullName>
    </recommendedName>
</protein>
<reference evidence="7" key="1">
    <citation type="submission" date="2020-01" db="EMBL/GenBank/DDBJ databases">
        <authorList>
            <consortium name="DOE Joint Genome Institute"/>
            <person name="Haridas S."/>
            <person name="Albert R."/>
            <person name="Binder M."/>
            <person name="Bloem J."/>
            <person name="Labutti K."/>
            <person name="Salamov A."/>
            <person name="Andreopoulos B."/>
            <person name="Baker S.E."/>
            <person name="Barry K."/>
            <person name="Bills G."/>
            <person name="Bluhm B.H."/>
            <person name="Cannon C."/>
            <person name="Castanera R."/>
            <person name="Culley D.E."/>
            <person name="Daum C."/>
            <person name="Ezra D."/>
            <person name="Gonzalez J.B."/>
            <person name="Henrissat B."/>
            <person name="Kuo A."/>
            <person name="Liang C."/>
            <person name="Lipzen A."/>
            <person name="Lutzoni F."/>
            <person name="Magnuson J."/>
            <person name="Mondo S."/>
            <person name="Nolan M."/>
            <person name="Ohm R."/>
            <person name="Pangilinan J."/>
            <person name="Park H.-J."/>
            <person name="Ramirez L."/>
            <person name="Alfaro M."/>
            <person name="Sun H."/>
            <person name="Tritt A."/>
            <person name="Yoshinaga Y."/>
            <person name="Zwiers L.-H."/>
            <person name="Turgeon B.G."/>
            <person name="Goodwin S.B."/>
            <person name="Spatafora J.W."/>
            <person name="Crous P.W."/>
            <person name="Grigoriev I.V."/>
        </authorList>
    </citation>
    <scope>NUCLEOTIDE SEQUENCE</scope>
    <source>
        <strain evidence="7">CBS 342.82</strain>
    </source>
</reference>
<dbReference type="AlphaFoldDB" id="A0A6J3MEB3"/>
<dbReference type="Gene3D" id="2.30.170.40">
    <property type="entry name" value="Ribosomal protein L28/L24"/>
    <property type="match status" value="1"/>
</dbReference>
<feature type="non-terminal residue" evidence="7">
    <location>
        <position position="165"/>
    </location>
</feature>
<evidence type="ECO:0000256" key="2">
    <source>
        <dbReference type="ARBA" id="ARBA00022980"/>
    </source>
</evidence>
<evidence type="ECO:0000256" key="5">
    <source>
        <dbReference type="ARBA" id="ARBA00037226"/>
    </source>
</evidence>
<evidence type="ECO:0000256" key="3">
    <source>
        <dbReference type="ARBA" id="ARBA00023274"/>
    </source>
</evidence>
<dbReference type="RefSeq" id="XP_033463381.1">
    <property type="nucleotide sequence ID" value="XM_033600166.1"/>
</dbReference>
<keyword evidence="6" id="KW-1185">Reference proteome</keyword>
<dbReference type="InterPro" id="IPR026569">
    <property type="entry name" value="Ribosomal_bL28"/>
</dbReference>
<dbReference type="InterPro" id="IPR034704">
    <property type="entry name" value="Ribosomal_bL28/bL31-like_sf"/>
</dbReference>
<comment type="function">
    <text evidence="5">Component of the mitochondrial ribosome (mitoribosome), a dedicated translation machinery responsible for the synthesis of mitochondrial genome-encoded proteins, including at least some of the essential transmembrane subunits of the mitochondrial respiratory chain. The mitoribosomes are attached to the mitochondrial inner membrane and translation products are cotranslationally integrated into the membrane.</text>
</comment>
<dbReference type="GeneID" id="54357966"/>